<dbReference type="EMBL" id="WBMS02000007">
    <property type="protein sequence ID" value="MWA00933.1"/>
    <property type="molecule type" value="Genomic_DNA"/>
</dbReference>
<dbReference type="GO" id="GO:0016887">
    <property type="term" value="F:ATP hydrolysis activity"/>
    <property type="evidence" value="ECO:0007669"/>
    <property type="project" value="InterPro"/>
</dbReference>
<dbReference type="SMART" id="SM00382">
    <property type="entry name" value="AAA"/>
    <property type="match status" value="1"/>
</dbReference>
<evidence type="ECO:0000256" key="4">
    <source>
        <dbReference type="ARBA" id="ARBA00022692"/>
    </source>
</evidence>
<keyword evidence="3" id="KW-1003">Cell membrane</keyword>
<sequence length="912" mass="95964">MQDLIPFLISGLAIGAVYGLIGSGLVVTYKTSGIFNFGHGALATVAAYCFYWLHVDLGLGWQVSAAVTVLVAGPLMGLLMELIARRLAPQRVPMKIVGTAGLILLVQGLGTIKYGPDAISVDGFLPKSEDSFAVGSVNVQYKFLFTAVIALVAVAALWALFRYTRIGLAMRAVVDDPDLLAVKGVGPVRVRRAAWLIGSTFAALSGVLLLPLVGLEPIALTFLVVTAFGAAAIGAFTSVPLTFLGGLALGVATDVSKNYVLDVSWLAGLPASLPFVILVVALLVMPRRKLMAASLIERRPPLQWHAPWRARAVAAVVVVGALATVPAFAGTKLTFYIVALTQVVMFMSLGLLVRTSGQVSLCHAAFGAIGAVAFSQFAVDHGLPWLVALLLGALVVVPVGALVALPALRLSGVFLALATLGFGIMVERLFYPLDWMFTPVSTGRVMPRPSFAQSDDAYYFFVLAIVVVCGAAVVAAERARIGRMLRGMAEAPTAVSTAGLSISVTKLIVFCVSAFMAGVSGILYGSALHSAGTTDSHYSSFYSIILLVTLALAPFANPWYAVFIGMVAIIPGYLPGEDTTYWLNAAFGFFAVQVAMAGGTPAAPARLRAAMERLGRRGRHAPDTGGQAPDEDDTAPNASLDRSAVPEAGEGFRIRGLTVRFGGVTAVDGIDLHAPIGRITGLIGPNGAGKTTLFNAGTGLLKPDRGDVSMAGRAITRASAAARGRAGVGRTFQIMNLCDSLTVADNVALGHESGLAGSRPWSQLAATRAQRRETRTAADDAMRLCGIAHLAHRQAGELSTGERRLVELARCLAGRFDVLLLDEPSSGLDQVETARFANVLERVVLDRGIGVLIVEHDMSLVMRICSYIYVLDFGKLLHEGVPESVRSSTAVRAAYLGTEELHTTGDVQEAEA</sequence>
<keyword evidence="4 10" id="KW-0812">Transmembrane</keyword>
<comment type="subcellular location">
    <subcellularLocation>
        <location evidence="1">Cell membrane</location>
        <topology evidence="1">Multi-pass membrane protein</topology>
    </subcellularLocation>
</comment>
<dbReference type="CDD" id="cd06581">
    <property type="entry name" value="TM_PBP1_LivM_like"/>
    <property type="match status" value="1"/>
</dbReference>
<dbReference type="GO" id="GO:1903806">
    <property type="term" value="P:L-isoleucine import across plasma membrane"/>
    <property type="evidence" value="ECO:0007669"/>
    <property type="project" value="TreeGrafter"/>
</dbReference>
<feature type="transmembrane region" description="Helical" evidence="10">
    <location>
        <begin position="412"/>
        <end position="431"/>
    </location>
</feature>
<evidence type="ECO:0000259" key="11">
    <source>
        <dbReference type="PROSITE" id="PS50893"/>
    </source>
</evidence>
<feature type="transmembrane region" description="Helical" evidence="10">
    <location>
        <begin position="265"/>
        <end position="285"/>
    </location>
</feature>
<name>A0A6I4M560_9ACTN</name>
<dbReference type="InterPro" id="IPR027417">
    <property type="entry name" value="P-loop_NTPase"/>
</dbReference>
<dbReference type="Gene3D" id="3.40.50.300">
    <property type="entry name" value="P-loop containing nucleotide triphosphate hydrolases"/>
    <property type="match status" value="1"/>
</dbReference>
<evidence type="ECO:0000256" key="5">
    <source>
        <dbReference type="ARBA" id="ARBA00022741"/>
    </source>
</evidence>
<feature type="transmembrane region" description="Helical" evidence="10">
    <location>
        <begin position="218"/>
        <end position="236"/>
    </location>
</feature>
<dbReference type="PANTHER" id="PTHR45772:SF7">
    <property type="entry name" value="AMINO ACID ABC TRANSPORTER ATP-BINDING PROTEIN"/>
    <property type="match status" value="1"/>
</dbReference>
<feature type="transmembrane region" description="Helical" evidence="10">
    <location>
        <begin position="59"/>
        <end position="84"/>
    </location>
</feature>
<keyword evidence="2" id="KW-0813">Transport</keyword>
<dbReference type="InterPro" id="IPR043428">
    <property type="entry name" value="LivM-like"/>
</dbReference>
<keyword evidence="6 12" id="KW-0067">ATP-binding</keyword>
<feature type="transmembrane region" description="Helical" evidence="10">
    <location>
        <begin position="34"/>
        <end position="53"/>
    </location>
</feature>
<feature type="transmembrane region" description="Helical" evidence="10">
    <location>
        <begin position="385"/>
        <end position="405"/>
    </location>
</feature>
<gene>
    <name evidence="12" type="ORF">F8568_011165</name>
</gene>
<dbReference type="InterPro" id="IPR001851">
    <property type="entry name" value="ABC_transp_permease"/>
</dbReference>
<dbReference type="GO" id="GO:0005524">
    <property type="term" value="F:ATP binding"/>
    <property type="evidence" value="ECO:0007669"/>
    <property type="project" value="UniProtKB-KW"/>
</dbReference>
<feature type="transmembrane region" description="Helical" evidence="10">
    <location>
        <begin position="306"/>
        <end position="329"/>
    </location>
</feature>
<evidence type="ECO:0000256" key="9">
    <source>
        <dbReference type="SAM" id="MobiDB-lite"/>
    </source>
</evidence>
<evidence type="ECO:0000256" key="8">
    <source>
        <dbReference type="ARBA" id="ARBA00023136"/>
    </source>
</evidence>
<dbReference type="GO" id="GO:0015192">
    <property type="term" value="F:L-phenylalanine transmembrane transporter activity"/>
    <property type="evidence" value="ECO:0007669"/>
    <property type="project" value="TreeGrafter"/>
</dbReference>
<keyword evidence="13" id="KW-1185">Reference proteome</keyword>
<dbReference type="Proteomes" id="UP000462055">
    <property type="component" value="Unassembled WGS sequence"/>
</dbReference>
<feature type="domain" description="ABC transporter" evidence="11">
    <location>
        <begin position="652"/>
        <end position="898"/>
    </location>
</feature>
<dbReference type="GO" id="GO:0015188">
    <property type="term" value="F:L-isoleucine transmembrane transporter activity"/>
    <property type="evidence" value="ECO:0007669"/>
    <property type="project" value="TreeGrafter"/>
</dbReference>
<evidence type="ECO:0000313" key="13">
    <source>
        <dbReference type="Proteomes" id="UP000462055"/>
    </source>
</evidence>
<dbReference type="GO" id="GO:0005304">
    <property type="term" value="F:L-valine transmembrane transporter activity"/>
    <property type="evidence" value="ECO:0007669"/>
    <property type="project" value="TreeGrafter"/>
</dbReference>
<accession>A0A6I4M560</accession>
<evidence type="ECO:0000313" key="12">
    <source>
        <dbReference type="EMBL" id="MWA00933.1"/>
    </source>
</evidence>
<protein>
    <submittedName>
        <fullName evidence="12">ATP-binding cassette domain-containing protein</fullName>
    </submittedName>
</protein>
<dbReference type="AlphaFoldDB" id="A0A6I4M560"/>
<dbReference type="CDD" id="cd06582">
    <property type="entry name" value="TM_PBP1_LivH_like"/>
    <property type="match status" value="1"/>
</dbReference>
<feature type="transmembrane region" description="Helical" evidence="10">
    <location>
        <begin position="360"/>
        <end position="379"/>
    </location>
</feature>
<feature type="transmembrane region" description="Helical" evidence="10">
    <location>
        <begin position="143"/>
        <end position="161"/>
    </location>
</feature>
<dbReference type="Pfam" id="PF02653">
    <property type="entry name" value="BPD_transp_2"/>
    <property type="match status" value="2"/>
</dbReference>
<feature type="transmembrane region" description="Helical" evidence="10">
    <location>
        <begin position="457"/>
        <end position="476"/>
    </location>
</feature>
<evidence type="ECO:0000256" key="7">
    <source>
        <dbReference type="ARBA" id="ARBA00022989"/>
    </source>
</evidence>
<evidence type="ECO:0000256" key="10">
    <source>
        <dbReference type="SAM" id="Phobius"/>
    </source>
</evidence>
<evidence type="ECO:0000256" key="1">
    <source>
        <dbReference type="ARBA" id="ARBA00004651"/>
    </source>
</evidence>
<dbReference type="GO" id="GO:0042941">
    <property type="term" value="P:D-alanine transmembrane transport"/>
    <property type="evidence" value="ECO:0007669"/>
    <property type="project" value="TreeGrafter"/>
</dbReference>
<organism evidence="12 13">
    <name type="scientific">Actinomadura physcomitrii</name>
    <dbReference type="NCBI Taxonomy" id="2650748"/>
    <lineage>
        <taxon>Bacteria</taxon>
        <taxon>Bacillati</taxon>
        <taxon>Actinomycetota</taxon>
        <taxon>Actinomycetes</taxon>
        <taxon>Streptosporangiales</taxon>
        <taxon>Thermomonosporaceae</taxon>
        <taxon>Actinomadura</taxon>
    </lineage>
</organism>
<dbReference type="InterPro" id="IPR003593">
    <property type="entry name" value="AAA+_ATPase"/>
</dbReference>
<dbReference type="RefSeq" id="WP_151593458.1">
    <property type="nucleotide sequence ID" value="NZ_WBMS02000007.1"/>
</dbReference>
<feature type="transmembrane region" description="Helical" evidence="10">
    <location>
        <begin position="335"/>
        <end position="353"/>
    </location>
</feature>
<proteinExistence type="predicted"/>
<keyword evidence="5" id="KW-0547">Nucleotide-binding</keyword>
<dbReference type="PANTHER" id="PTHR45772">
    <property type="entry name" value="CONSERVED COMPONENT OF ABC TRANSPORTER FOR NATURAL AMINO ACIDS-RELATED"/>
    <property type="match status" value="1"/>
</dbReference>
<feature type="transmembrane region" description="Helical" evidence="10">
    <location>
        <begin position="497"/>
        <end position="524"/>
    </location>
</feature>
<dbReference type="InterPro" id="IPR003439">
    <property type="entry name" value="ABC_transporter-like_ATP-bd"/>
</dbReference>
<keyword evidence="7 10" id="KW-1133">Transmembrane helix</keyword>
<feature type="transmembrane region" description="Helical" evidence="10">
    <location>
        <begin position="581"/>
        <end position="603"/>
    </location>
</feature>
<dbReference type="GO" id="GO:0005886">
    <property type="term" value="C:plasma membrane"/>
    <property type="evidence" value="ECO:0007669"/>
    <property type="project" value="UniProtKB-SubCell"/>
</dbReference>
<dbReference type="InterPro" id="IPR051120">
    <property type="entry name" value="ABC_AA/LPS_Transport"/>
</dbReference>
<dbReference type="GO" id="GO:0015808">
    <property type="term" value="P:L-alanine transport"/>
    <property type="evidence" value="ECO:0007669"/>
    <property type="project" value="TreeGrafter"/>
</dbReference>
<dbReference type="PROSITE" id="PS50893">
    <property type="entry name" value="ABC_TRANSPORTER_2"/>
    <property type="match status" value="1"/>
</dbReference>
<reference evidence="12" key="1">
    <citation type="submission" date="2019-12" db="EMBL/GenBank/DDBJ databases">
        <title>Actinomadura physcomitrii sp. nov., a novel actinomycete isolated from moss [Physcomitrium sphaericum (Ludw) Fuernr].</title>
        <authorList>
            <person name="Zhuang X."/>
        </authorList>
    </citation>
    <scope>NUCLEOTIDE SEQUENCE [LARGE SCALE GENOMIC DNA]</scope>
    <source>
        <strain evidence="12">LD22</strain>
    </source>
</reference>
<feature type="transmembrane region" description="Helical" evidence="10">
    <location>
        <begin position="193"/>
        <end position="212"/>
    </location>
</feature>
<dbReference type="Pfam" id="PF00005">
    <property type="entry name" value="ABC_tran"/>
    <property type="match status" value="1"/>
</dbReference>
<feature type="region of interest" description="Disordered" evidence="9">
    <location>
        <begin position="616"/>
        <end position="642"/>
    </location>
</feature>
<evidence type="ECO:0000256" key="3">
    <source>
        <dbReference type="ARBA" id="ARBA00022475"/>
    </source>
</evidence>
<dbReference type="SUPFAM" id="SSF52540">
    <property type="entry name" value="P-loop containing nucleoside triphosphate hydrolases"/>
    <property type="match status" value="1"/>
</dbReference>
<feature type="transmembrane region" description="Helical" evidence="10">
    <location>
        <begin position="6"/>
        <end position="27"/>
    </location>
</feature>
<evidence type="ECO:0000256" key="6">
    <source>
        <dbReference type="ARBA" id="ARBA00022840"/>
    </source>
</evidence>
<keyword evidence="8 10" id="KW-0472">Membrane</keyword>
<comment type="caution">
    <text evidence="12">The sequence shown here is derived from an EMBL/GenBank/DDBJ whole genome shotgun (WGS) entry which is preliminary data.</text>
</comment>
<evidence type="ECO:0000256" key="2">
    <source>
        <dbReference type="ARBA" id="ARBA00022448"/>
    </source>
</evidence>
<feature type="transmembrane region" description="Helical" evidence="10">
    <location>
        <begin position="559"/>
        <end position="575"/>
    </location>
</feature>
<dbReference type="GO" id="GO:1903805">
    <property type="term" value="P:L-valine import across plasma membrane"/>
    <property type="evidence" value="ECO:0007669"/>
    <property type="project" value="TreeGrafter"/>
</dbReference>
<dbReference type="CDD" id="cd03219">
    <property type="entry name" value="ABC_Mj1267_LivG_branched"/>
    <property type="match status" value="1"/>
</dbReference>